<keyword evidence="2" id="KW-0812">Transmembrane</keyword>
<feature type="coiled-coil region" evidence="1">
    <location>
        <begin position="689"/>
        <end position="751"/>
    </location>
</feature>
<feature type="coiled-coil region" evidence="1">
    <location>
        <begin position="1021"/>
        <end position="1076"/>
    </location>
</feature>
<name>A0AAP6HER0_RIEAN</name>
<dbReference type="NCBIfam" id="TIGR02675">
    <property type="entry name" value="tape_meas_nterm"/>
    <property type="match status" value="1"/>
</dbReference>
<evidence type="ECO:0000259" key="3">
    <source>
        <dbReference type="Pfam" id="PF20155"/>
    </source>
</evidence>
<keyword evidence="1" id="KW-0175">Coiled coil</keyword>
<keyword evidence="2" id="KW-1133">Transmembrane helix</keyword>
<protein>
    <submittedName>
        <fullName evidence="4">Tape measure protein</fullName>
    </submittedName>
</protein>
<dbReference type="PANTHER" id="PTHR23159">
    <property type="entry name" value="CENTROSOMAL PROTEIN 2"/>
    <property type="match status" value="1"/>
</dbReference>
<organism evidence="4 5">
    <name type="scientific">Riemerella anatipestifer</name>
    <name type="common">Moraxella anatipestifer</name>
    <dbReference type="NCBI Taxonomy" id="34085"/>
    <lineage>
        <taxon>Bacteria</taxon>
        <taxon>Pseudomonadati</taxon>
        <taxon>Bacteroidota</taxon>
        <taxon>Flavobacteriia</taxon>
        <taxon>Flavobacteriales</taxon>
        <taxon>Weeksellaceae</taxon>
        <taxon>Riemerella</taxon>
    </lineage>
</organism>
<evidence type="ECO:0000313" key="5">
    <source>
        <dbReference type="Proteomes" id="UP001284033"/>
    </source>
</evidence>
<gene>
    <name evidence="4" type="ORF">PG303_05775</name>
</gene>
<comment type="caution">
    <text evidence="4">The sequence shown here is derived from an EMBL/GenBank/DDBJ whole genome shotgun (WGS) entry which is preliminary data.</text>
</comment>
<feature type="coiled-coil region" evidence="1">
    <location>
        <begin position="438"/>
        <end position="562"/>
    </location>
</feature>
<dbReference type="Pfam" id="PF20155">
    <property type="entry name" value="TMP_3"/>
    <property type="match status" value="1"/>
</dbReference>
<feature type="coiled-coil region" evidence="1">
    <location>
        <begin position="1156"/>
        <end position="1183"/>
    </location>
</feature>
<dbReference type="InterPro" id="IPR013491">
    <property type="entry name" value="Tape_meas_N"/>
</dbReference>
<keyword evidence="2" id="KW-0472">Membrane</keyword>
<feature type="domain" description="Tape measure protein N-terminal" evidence="3">
    <location>
        <begin position="65"/>
        <end position="251"/>
    </location>
</feature>
<feature type="coiled-coil region" evidence="1">
    <location>
        <begin position="368"/>
        <end position="399"/>
    </location>
</feature>
<dbReference type="EMBL" id="JAQZHK010000004">
    <property type="protein sequence ID" value="MDY3512722.1"/>
    <property type="molecule type" value="Genomic_DNA"/>
</dbReference>
<feature type="transmembrane region" description="Helical" evidence="2">
    <location>
        <begin position="275"/>
        <end position="297"/>
    </location>
</feature>
<dbReference type="Proteomes" id="UP001284033">
    <property type="component" value="Unassembled WGS sequence"/>
</dbReference>
<reference evidence="4" key="1">
    <citation type="submission" date="2023-01" db="EMBL/GenBank/DDBJ databases">
        <title>Genome-based studies on antimicrobial resistance profiles of Riemerella anatipestifer in China, 1994 to 2021.</title>
        <authorList>
            <person name="Yang Z."/>
            <person name="Zhu D."/>
        </authorList>
    </citation>
    <scope>NUCLEOTIDE SEQUENCE</scope>
    <source>
        <strain evidence="4">RCAD1218</strain>
    </source>
</reference>
<accession>A0AAP6HER0</accession>
<feature type="transmembrane region" description="Helical" evidence="2">
    <location>
        <begin position="351"/>
        <end position="369"/>
    </location>
</feature>
<proteinExistence type="predicted"/>
<feature type="coiled-coil region" evidence="1">
    <location>
        <begin position="880"/>
        <end position="918"/>
    </location>
</feature>
<evidence type="ECO:0000256" key="1">
    <source>
        <dbReference type="SAM" id="Coils"/>
    </source>
</evidence>
<evidence type="ECO:0000313" key="4">
    <source>
        <dbReference type="EMBL" id="MDY3512722.1"/>
    </source>
</evidence>
<dbReference type="PANTHER" id="PTHR23159:SF31">
    <property type="entry name" value="CENTROSOME-ASSOCIATED PROTEIN CEP250 ISOFORM X1"/>
    <property type="match status" value="1"/>
</dbReference>
<evidence type="ECO:0000256" key="2">
    <source>
        <dbReference type="SAM" id="Phobius"/>
    </source>
</evidence>
<feature type="coiled-coil region" evidence="1">
    <location>
        <begin position="1319"/>
        <end position="1346"/>
    </location>
</feature>
<sequence>MNTNNGGLFFGAAIDMTQWRKDLREIQADILGLNQKTQEQTRQMDTSFKNLSIGIAGYLLMGFTRQLINVRGEFQKTEIAFATMLKSKEKANELMGQMVDLAAKTPFGFNDVTEGAKRLLAFQVPAEQVTETLTRMGNIAAGLGVPMGQLIHVYGQVKAQGKMMTNDLYQFMNAGIPILSELGKVLGKSEAEIKDMVSAGKIGFPEVQAVIKNMTDEGGLFFNLMEEQSKTLSGKVANLEDAFDQMLNKIGEGSEGLLNSGIEGVTYLVEHYEEVGSVILGLITTYGSYKAALILIAQMERIYAMAKVQQSLAIMAGETGITTARALQIVVTMQLQRAQAMLNATMLANPYVLAGAAIIGLIATLWSLSDSTDAATRAQEKLNEEQKKEKEISEEKKRRTHDLIGVIRDKTQAILEQVKALQQLKAEYPELFANMTLEEIQNAKLEDLQKRVNNAESQRQQTANKEKIKSLDEEIKKYEEIYNSIANSGRANISTLNDYLNRINELKAQKDQLTQQTKEEEEALWRQNTPLEEQKKHWERIVAEAKKQKEELEKQATPIANNTKGVEKMQTPLVTVNSMLQKMTFQWISINGLLSKATDELKKIENLQSKDKPKDKSLFTYEDWEKQKNNAEKNRKEYAPNSKEWLQAKKDYDEATKALKKWSFEQDKAIKSKPKTSITKRQEPIKESLGALENQLSKIREQIRDKTKLTDEKRLLNLHNKEKELVEKIEKHKEKYKTKNVEEELSELKRRINLRDKYLQLGINRPELINEDTVNNLFPDLKDKSYVQVLEEKRKAYLGLIEAQKATEQTTIDLIFIENELKNANGTETFMQGVNDRISELQERYKGAELIDKLKKDKSLQLGGTEEDNLERNRAYASALKEAQKDYDKFYRDLLEQQKTYEEKSLELQKEYAALKATERYKSASEEEQKKIDKHYKKEQSKLDMDAFKESGDWALAFSDLEYMSQTTIERVIKNFEDFKRAKEQNLEPTELRELNDTLNKLRARAGNNPFTGIISGVKGYVQANKNAKNAQDEYNATVEKFGKNSPQAQEAYRKMTDAEQEAIKAKQLLNAQLQKGQDIFNATIQGVTELADAFGGMDDATKDAIEDITAVGNAAFDLAKSISSGNIAGMITAGVKLIGSIIKALNGDKKRERNLKRWAQALEEVKEQYRALEHQISKTLGENVYKEQGKIIANLRQQQQMLQRMANEEAGKKKSDSGKIAEYRNQANEIDRQITDIIDKMKNDIAQTDAKSLADKMGDALFEAWQRGEDGAKAYEKTVDDVMRNAVKAILKQKLLEEPMKKLIDDMVSKMGFGGSGDASIEAEIKEKEDRLKKIQNEIKNGNIVQKAIYSAESMVLKGQIEKLKKQYEDSKKINSNGSFDGLTPEEREEIKNQGKVAMNNYMEALKQYQDLFGAAEENADSLKGGIKGMSEETAGILAGQFNAIRVHVAEILKHQSFGLDIAKSSLMNLTKIEENTRNLYQMRKDLSEMNAKIKSNDTRGLGL</sequence>